<evidence type="ECO:0000256" key="8">
    <source>
        <dbReference type="ARBA" id="ARBA00022968"/>
    </source>
</evidence>
<dbReference type="Proteomes" id="UP000005753">
    <property type="component" value="Chromosome"/>
</dbReference>
<protein>
    <recommendedName>
        <fullName evidence="14">Peptide O-xylosyltransferase</fullName>
    </recommendedName>
</protein>
<keyword evidence="8" id="KW-0735">Signal-anchor</keyword>
<dbReference type="GO" id="GO:0015012">
    <property type="term" value="P:heparan sulfate proteoglycan biosynthetic process"/>
    <property type="evidence" value="ECO:0007669"/>
    <property type="project" value="TreeGrafter"/>
</dbReference>
<evidence type="ECO:0000256" key="7">
    <source>
        <dbReference type="ARBA" id="ARBA00022824"/>
    </source>
</evidence>
<keyword evidence="10" id="KW-0333">Golgi apparatus</keyword>
<evidence type="ECO:0000256" key="9">
    <source>
        <dbReference type="ARBA" id="ARBA00022989"/>
    </source>
</evidence>
<dbReference type="HOGENOM" id="CLU_032341_0_2_9"/>
<dbReference type="InterPro" id="IPR043538">
    <property type="entry name" value="XYLT"/>
</dbReference>
<evidence type="ECO:0000256" key="3">
    <source>
        <dbReference type="ARBA" id="ARBA00022676"/>
    </source>
</evidence>
<evidence type="ECO:0000256" key="11">
    <source>
        <dbReference type="ARBA" id="ARBA00023136"/>
    </source>
</evidence>
<sequence length="288" mass="34404">MKHAYMIIAHKNDVTFSTLLRMLDHPDNDIFIHFDAKVKDFGTEEMQKIRNSLSHAGICFTRRTSVIWGGYSQIRSELILLEAAVGHGHYDYYHLISGQDLPIQSTEEINSFFEKNKGKQFIETFSLSEACMDRVKYFYFAQERMGRKELKDLGLFLKLIMKATYVIQNRLKLYRNRQISFMRGANWFSITHELAEYILENRKWIRKTFRWTRCCDEVFLQTLIHNTRFEDQISEQGYLRCIDWDRGMPYIWKREDQDYLQKSPMLFARKFDSNVDPDIVEKICEAYG</sequence>
<keyword evidence="11" id="KW-0472">Membrane</keyword>
<keyword evidence="16" id="KW-1185">Reference proteome</keyword>
<evidence type="ECO:0000256" key="5">
    <source>
        <dbReference type="ARBA" id="ARBA00022692"/>
    </source>
</evidence>
<keyword evidence="12" id="KW-1015">Disulfide bond</keyword>
<evidence type="ECO:0000256" key="12">
    <source>
        <dbReference type="ARBA" id="ARBA00023157"/>
    </source>
</evidence>
<evidence type="ECO:0000313" key="15">
    <source>
        <dbReference type="EMBL" id="EIM57288.1"/>
    </source>
</evidence>
<dbReference type="GO" id="GO:0046872">
    <property type="term" value="F:metal ion binding"/>
    <property type="evidence" value="ECO:0007669"/>
    <property type="project" value="UniProtKB-KW"/>
</dbReference>
<dbReference type="OrthoDB" id="7943907at2"/>
<evidence type="ECO:0000256" key="13">
    <source>
        <dbReference type="ARBA" id="ARBA00023180"/>
    </source>
</evidence>
<dbReference type="AlphaFoldDB" id="I5AU15"/>
<organism evidence="15 16">
    <name type="scientific">Eubacterium cellulosolvens (strain ATCC 43171 / JCM 9499 / 6)</name>
    <name type="common">Cillobacterium cellulosolvens</name>
    <dbReference type="NCBI Taxonomy" id="633697"/>
    <lineage>
        <taxon>Bacteria</taxon>
        <taxon>Bacillati</taxon>
        <taxon>Bacillota</taxon>
        <taxon>Clostridia</taxon>
        <taxon>Eubacteriales</taxon>
        <taxon>Eubacteriaceae</taxon>
        <taxon>Eubacterium</taxon>
    </lineage>
</organism>
<keyword evidence="7" id="KW-0256">Endoplasmic reticulum</keyword>
<proteinExistence type="predicted"/>
<evidence type="ECO:0000256" key="2">
    <source>
        <dbReference type="ARBA" id="ARBA00004648"/>
    </source>
</evidence>
<dbReference type="PANTHER" id="PTHR46025:SF3">
    <property type="entry name" value="XYLOSYLTRANSFERASE OXT"/>
    <property type="match status" value="1"/>
</dbReference>
<dbReference type="GO" id="GO:0016020">
    <property type="term" value="C:membrane"/>
    <property type="evidence" value="ECO:0007669"/>
    <property type="project" value="InterPro"/>
</dbReference>
<dbReference type="PANTHER" id="PTHR46025">
    <property type="entry name" value="XYLOSYLTRANSFERASE OXT"/>
    <property type="match status" value="1"/>
</dbReference>
<dbReference type="InterPro" id="IPR003406">
    <property type="entry name" value="Glyco_trans_14"/>
</dbReference>
<dbReference type="GO" id="GO:0050650">
    <property type="term" value="P:chondroitin sulfate proteoglycan biosynthetic process"/>
    <property type="evidence" value="ECO:0007669"/>
    <property type="project" value="TreeGrafter"/>
</dbReference>
<keyword evidence="9" id="KW-1133">Transmembrane helix</keyword>
<keyword evidence="13" id="KW-0325">Glycoprotein</keyword>
<accession>I5AU15</accession>
<comment type="subcellular location">
    <subcellularLocation>
        <location evidence="2">Endoplasmic reticulum membrane</location>
        <topology evidence="2">Single-pass type II membrane protein</topology>
    </subcellularLocation>
    <subcellularLocation>
        <location evidence="1">Golgi apparatus membrane</location>
        <topology evidence="1">Single-pass type II membrane protein</topology>
    </subcellularLocation>
</comment>
<evidence type="ECO:0000256" key="6">
    <source>
        <dbReference type="ARBA" id="ARBA00022723"/>
    </source>
</evidence>
<evidence type="ECO:0000256" key="4">
    <source>
        <dbReference type="ARBA" id="ARBA00022679"/>
    </source>
</evidence>
<keyword evidence="3 15" id="KW-0328">Glycosyltransferase</keyword>
<gene>
    <name evidence="15" type="ORF">EubceDRAFT1_1493</name>
</gene>
<name>I5AU15_EUBC6</name>
<dbReference type="EMBL" id="CM001487">
    <property type="protein sequence ID" value="EIM57288.1"/>
    <property type="molecule type" value="Genomic_DNA"/>
</dbReference>
<evidence type="ECO:0000256" key="10">
    <source>
        <dbReference type="ARBA" id="ARBA00023034"/>
    </source>
</evidence>
<dbReference type="eggNOG" id="ENOG502Z86D">
    <property type="taxonomic scope" value="Bacteria"/>
</dbReference>
<dbReference type="GO" id="GO:0030158">
    <property type="term" value="F:protein xylosyltransferase activity"/>
    <property type="evidence" value="ECO:0007669"/>
    <property type="project" value="InterPro"/>
</dbReference>
<evidence type="ECO:0000313" key="16">
    <source>
        <dbReference type="Proteomes" id="UP000005753"/>
    </source>
</evidence>
<reference evidence="15 16" key="1">
    <citation type="submission" date="2010-08" db="EMBL/GenBank/DDBJ databases">
        <authorList>
            <consortium name="US DOE Joint Genome Institute (JGI-PGF)"/>
            <person name="Lucas S."/>
            <person name="Copeland A."/>
            <person name="Lapidus A."/>
            <person name="Cheng J.-F."/>
            <person name="Bruce D."/>
            <person name="Goodwin L."/>
            <person name="Pitluck S."/>
            <person name="Land M.L."/>
            <person name="Hauser L."/>
            <person name="Chang Y.-J."/>
            <person name="Anderson I.J."/>
            <person name="Johnson E."/>
            <person name="Mulhopadhyay B."/>
            <person name="Kyrpides N."/>
            <person name="Woyke T.J."/>
        </authorList>
    </citation>
    <scope>NUCLEOTIDE SEQUENCE [LARGE SCALE GENOMIC DNA]</scope>
    <source>
        <strain evidence="15 16">6</strain>
    </source>
</reference>
<keyword evidence="6" id="KW-0479">Metal-binding</keyword>
<keyword evidence="4 15" id="KW-0808">Transferase</keyword>
<evidence type="ECO:0000256" key="14">
    <source>
        <dbReference type="ARBA" id="ARBA00042865"/>
    </source>
</evidence>
<dbReference type="Pfam" id="PF02485">
    <property type="entry name" value="Branch"/>
    <property type="match status" value="1"/>
</dbReference>
<keyword evidence="5" id="KW-0812">Transmembrane</keyword>
<evidence type="ECO:0000256" key="1">
    <source>
        <dbReference type="ARBA" id="ARBA00004323"/>
    </source>
</evidence>
<reference evidence="15 16" key="2">
    <citation type="submission" date="2012-02" db="EMBL/GenBank/DDBJ databases">
        <title>Improved High-Quality Draft sequence of Eubacterium cellulosolvens 6.</title>
        <authorList>
            <consortium name="US DOE Joint Genome Institute"/>
            <person name="Lucas S."/>
            <person name="Han J."/>
            <person name="Lapidus A."/>
            <person name="Cheng J.-F."/>
            <person name="Goodwin L."/>
            <person name="Pitluck S."/>
            <person name="Peters L."/>
            <person name="Mikhailova N."/>
            <person name="Gu W."/>
            <person name="Detter J.C."/>
            <person name="Han C."/>
            <person name="Tapia R."/>
            <person name="Land M."/>
            <person name="Hauser L."/>
            <person name="Kyrpides N."/>
            <person name="Ivanova N."/>
            <person name="Pagani I."/>
            <person name="Johnson E."/>
            <person name="Mukhopadhyay B."/>
            <person name="Anderson I."/>
            <person name="Woyke T."/>
        </authorList>
    </citation>
    <scope>NUCLEOTIDE SEQUENCE [LARGE SCALE GENOMIC DNA]</scope>
    <source>
        <strain evidence="15 16">6</strain>
    </source>
</reference>